<dbReference type="Proteomes" id="UP000247978">
    <property type="component" value="Unassembled WGS sequence"/>
</dbReference>
<dbReference type="AlphaFoldDB" id="A0A2V3W392"/>
<feature type="transmembrane region" description="Helical" evidence="1">
    <location>
        <begin position="20"/>
        <end position="41"/>
    </location>
</feature>
<dbReference type="RefSeq" id="WP_110394634.1">
    <property type="nucleotide sequence ID" value="NZ_JADIJL010000015.1"/>
</dbReference>
<feature type="transmembrane region" description="Helical" evidence="1">
    <location>
        <begin position="47"/>
        <end position="66"/>
    </location>
</feature>
<dbReference type="OrthoDB" id="2973109at2"/>
<evidence type="ECO:0000313" key="2">
    <source>
        <dbReference type="EMBL" id="PXW88813.1"/>
    </source>
</evidence>
<keyword evidence="1" id="KW-1133">Transmembrane helix</keyword>
<dbReference type="EMBL" id="QJJQ01000003">
    <property type="protein sequence ID" value="PXW88813.1"/>
    <property type="molecule type" value="Genomic_DNA"/>
</dbReference>
<keyword evidence="1" id="KW-0812">Transmembrane</keyword>
<reference evidence="2 3" key="1">
    <citation type="submission" date="2018-05" db="EMBL/GenBank/DDBJ databases">
        <title>Genomic Encyclopedia of Type Strains, Phase IV (KMG-IV): sequencing the most valuable type-strain genomes for metagenomic binning, comparative biology and taxonomic classification.</title>
        <authorList>
            <person name="Goeker M."/>
        </authorList>
    </citation>
    <scope>NUCLEOTIDE SEQUENCE [LARGE SCALE GENOMIC DNA]</scope>
    <source>
        <strain evidence="2 3">DSM 28556</strain>
    </source>
</reference>
<sequence>MAQTLKQFILSFFTTFFTKWLEDFFIFTGLGLIIVNTYLISVVNLNVLAGNYLTGFVLIVIGVFLAKR</sequence>
<evidence type="ECO:0000313" key="3">
    <source>
        <dbReference type="Proteomes" id="UP000247978"/>
    </source>
</evidence>
<evidence type="ECO:0000256" key="1">
    <source>
        <dbReference type="SAM" id="Phobius"/>
    </source>
</evidence>
<organism evidence="2 3">
    <name type="scientific">Pseudogracilibacillus auburnensis</name>
    <dbReference type="NCBI Taxonomy" id="1494959"/>
    <lineage>
        <taxon>Bacteria</taxon>
        <taxon>Bacillati</taxon>
        <taxon>Bacillota</taxon>
        <taxon>Bacilli</taxon>
        <taxon>Bacillales</taxon>
        <taxon>Bacillaceae</taxon>
        <taxon>Pseudogracilibacillus</taxon>
    </lineage>
</organism>
<name>A0A2V3W392_9BACI</name>
<keyword evidence="3" id="KW-1185">Reference proteome</keyword>
<comment type="caution">
    <text evidence="2">The sequence shown here is derived from an EMBL/GenBank/DDBJ whole genome shotgun (WGS) entry which is preliminary data.</text>
</comment>
<keyword evidence="1" id="KW-0472">Membrane</keyword>
<proteinExistence type="predicted"/>
<accession>A0A2V3W392</accession>
<gene>
    <name evidence="2" type="ORF">DFR56_103319</name>
</gene>
<protein>
    <submittedName>
        <fullName evidence="2">Uncharacterized protein</fullName>
    </submittedName>
</protein>